<reference evidence="2 3" key="1">
    <citation type="journal article" date="2015" name="Nat. Commun.">
        <title>Outbred genome sequencing and CRISPR/Cas9 gene editing in butterflies.</title>
        <authorList>
            <person name="Li X."/>
            <person name="Fan D."/>
            <person name="Zhang W."/>
            <person name="Liu G."/>
            <person name="Zhang L."/>
            <person name="Zhao L."/>
            <person name="Fang X."/>
            <person name="Chen L."/>
            <person name="Dong Y."/>
            <person name="Chen Y."/>
            <person name="Ding Y."/>
            <person name="Zhao R."/>
            <person name="Feng M."/>
            <person name="Zhu Y."/>
            <person name="Feng Y."/>
            <person name="Jiang X."/>
            <person name="Zhu D."/>
            <person name="Xiang H."/>
            <person name="Feng X."/>
            <person name="Li S."/>
            <person name="Wang J."/>
            <person name="Zhang G."/>
            <person name="Kronforst M.R."/>
            <person name="Wang W."/>
        </authorList>
    </citation>
    <scope>NUCLEOTIDE SEQUENCE [LARGE SCALE GENOMIC DNA]</scope>
    <source>
        <strain evidence="2">Ya'a_city_454_Px</strain>
        <tissue evidence="2">Whole body</tissue>
    </source>
</reference>
<evidence type="ECO:0000313" key="2">
    <source>
        <dbReference type="EMBL" id="KPI91788.1"/>
    </source>
</evidence>
<keyword evidence="1" id="KW-0732">Signal</keyword>
<gene>
    <name evidence="2" type="ORF">RR46_15292</name>
</gene>
<organism evidence="2 3">
    <name type="scientific">Papilio xuthus</name>
    <name type="common">Asian swallowtail butterfly</name>
    <dbReference type="NCBI Taxonomy" id="66420"/>
    <lineage>
        <taxon>Eukaryota</taxon>
        <taxon>Metazoa</taxon>
        <taxon>Ecdysozoa</taxon>
        <taxon>Arthropoda</taxon>
        <taxon>Hexapoda</taxon>
        <taxon>Insecta</taxon>
        <taxon>Pterygota</taxon>
        <taxon>Neoptera</taxon>
        <taxon>Endopterygota</taxon>
        <taxon>Lepidoptera</taxon>
        <taxon>Glossata</taxon>
        <taxon>Ditrysia</taxon>
        <taxon>Papilionoidea</taxon>
        <taxon>Papilionidae</taxon>
        <taxon>Papilioninae</taxon>
        <taxon>Papilio</taxon>
    </lineage>
</organism>
<feature type="chain" id="PRO_5008263200" description="Secreted protein" evidence="1">
    <location>
        <begin position="19"/>
        <end position="137"/>
    </location>
</feature>
<feature type="signal peptide" evidence="1">
    <location>
        <begin position="1"/>
        <end position="18"/>
    </location>
</feature>
<evidence type="ECO:0008006" key="4">
    <source>
        <dbReference type="Google" id="ProtNLM"/>
    </source>
</evidence>
<keyword evidence="3" id="KW-1185">Reference proteome</keyword>
<accession>A0A194PFI8</accession>
<sequence length="137" mass="14741">MTDLSRTILICLWRFALRSRRVYCGCAGGGAVGAGGAPPSGARLPMSTFNSAISFCTIRTRRISTAHVIRVIKCTQWSKALPKAISPCVTSISDVAAARDYCLTIDIDTGVFTTRQRAQHCPFATDALTSPLFISAR</sequence>
<dbReference type="AlphaFoldDB" id="A0A194PFI8"/>
<dbReference type="EMBL" id="KQ459606">
    <property type="protein sequence ID" value="KPI91788.1"/>
    <property type="molecule type" value="Genomic_DNA"/>
</dbReference>
<evidence type="ECO:0000256" key="1">
    <source>
        <dbReference type="SAM" id="SignalP"/>
    </source>
</evidence>
<protein>
    <recommendedName>
        <fullName evidence="4">Secreted protein</fullName>
    </recommendedName>
</protein>
<proteinExistence type="predicted"/>
<name>A0A194PFI8_PAPXU</name>
<evidence type="ECO:0000313" key="3">
    <source>
        <dbReference type="Proteomes" id="UP000053268"/>
    </source>
</evidence>
<dbReference type="Proteomes" id="UP000053268">
    <property type="component" value="Unassembled WGS sequence"/>
</dbReference>